<keyword evidence="1" id="KW-1133">Transmembrane helix</keyword>
<dbReference type="Gene3D" id="3.20.20.370">
    <property type="entry name" value="Glycoside hydrolase/deacetylase"/>
    <property type="match status" value="1"/>
</dbReference>
<gene>
    <name evidence="3" type="ORF">FPZ12_044160</name>
</gene>
<evidence type="ECO:0000313" key="3">
    <source>
        <dbReference type="EMBL" id="KAA9148947.1"/>
    </source>
</evidence>
<dbReference type="GO" id="GO:0005975">
    <property type="term" value="P:carbohydrate metabolic process"/>
    <property type="evidence" value="ECO:0007669"/>
    <property type="project" value="InterPro"/>
</dbReference>
<dbReference type="CDD" id="cd10917">
    <property type="entry name" value="CE4_NodB_like_6s_7s"/>
    <property type="match status" value="1"/>
</dbReference>
<dbReference type="PROSITE" id="PS51677">
    <property type="entry name" value="NODB"/>
    <property type="match status" value="1"/>
</dbReference>
<dbReference type="InterPro" id="IPR011330">
    <property type="entry name" value="Glyco_hydro/deAcase_b/a-brl"/>
</dbReference>
<dbReference type="Pfam" id="PF01522">
    <property type="entry name" value="Polysacc_deac_1"/>
    <property type="match status" value="1"/>
</dbReference>
<comment type="caution">
    <text evidence="3">The sequence shown here is derived from an EMBL/GenBank/DDBJ whole genome shotgun (WGS) entry which is preliminary data.</text>
</comment>
<dbReference type="GO" id="GO:0016810">
    <property type="term" value="F:hydrolase activity, acting on carbon-nitrogen (but not peptide) bonds"/>
    <property type="evidence" value="ECO:0007669"/>
    <property type="project" value="InterPro"/>
</dbReference>
<dbReference type="OrthoDB" id="9763050at2"/>
<organism evidence="3 4">
    <name type="scientific">Amycolatopsis acidicola</name>
    <dbReference type="NCBI Taxonomy" id="2596893"/>
    <lineage>
        <taxon>Bacteria</taxon>
        <taxon>Bacillati</taxon>
        <taxon>Actinomycetota</taxon>
        <taxon>Actinomycetes</taxon>
        <taxon>Pseudonocardiales</taxon>
        <taxon>Pseudonocardiaceae</taxon>
        <taxon>Amycolatopsis</taxon>
    </lineage>
</organism>
<dbReference type="EMBL" id="VMNW02000156">
    <property type="protein sequence ID" value="KAA9148947.1"/>
    <property type="molecule type" value="Genomic_DNA"/>
</dbReference>
<dbReference type="PANTHER" id="PTHR10587:SF137">
    <property type="entry name" value="4-DEOXY-4-FORMAMIDO-L-ARABINOSE-PHOSPHOUNDECAPRENOL DEFORMYLASE ARND-RELATED"/>
    <property type="match status" value="1"/>
</dbReference>
<feature type="domain" description="NodB homology" evidence="2">
    <location>
        <begin position="71"/>
        <end position="254"/>
    </location>
</feature>
<proteinExistence type="predicted"/>
<accession>A0A5N0UK04</accession>
<dbReference type="SUPFAM" id="SSF88713">
    <property type="entry name" value="Glycoside hydrolase/deacetylase"/>
    <property type="match status" value="1"/>
</dbReference>
<protein>
    <submittedName>
        <fullName evidence="3">Polysaccharide deacetylase family protein</fullName>
    </submittedName>
</protein>
<evidence type="ECO:0000313" key="4">
    <source>
        <dbReference type="Proteomes" id="UP000319769"/>
    </source>
</evidence>
<dbReference type="InterPro" id="IPR050248">
    <property type="entry name" value="Polysacc_deacetylase_ArnD"/>
</dbReference>
<evidence type="ECO:0000259" key="2">
    <source>
        <dbReference type="PROSITE" id="PS51677"/>
    </source>
</evidence>
<dbReference type="RefSeq" id="WP_144760409.1">
    <property type="nucleotide sequence ID" value="NZ_VMNW02000156.1"/>
</dbReference>
<dbReference type="AlphaFoldDB" id="A0A5N0UK04"/>
<feature type="transmembrane region" description="Helical" evidence="1">
    <location>
        <begin position="12"/>
        <end position="31"/>
    </location>
</feature>
<keyword evidence="1" id="KW-0812">Transmembrane</keyword>
<dbReference type="InterPro" id="IPR002509">
    <property type="entry name" value="NODB_dom"/>
</dbReference>
<sequence length="257" mass="27592">MRYRVLRPPYCYRWAVLIAVLAGTVSLIVSLCQPGAEGSPIRPSPPPAVAAGPTAADPAPDLLRHTANTGKYVALTFDDGPDPAFTPRILDVLAKNNAVATFCMIGTRVRAHPELVRSVLAHGMRLCDHTVNHDEDLARRTPQRITAEIEGCWSDLQVAADADVAVGYFRAPGGAWSQPMREAAARAGMKPLAWSVDPRDWATPGTQQIAAAVRQNVQPGSVILFHDGGGDRAQTVEALGILLPWLAGQGYRFDFPG</sequence>
<keyword evidence="4" id="KW-1185">Reference proteome</keyword>
<keyword evidence="1" id="KW-0472">Membrane</keyword>
<reference evidence="3" key="1">
    <citation type="submission" date="2019-09" db="EMBL/GenBank/DDBJ databases">
        <authorList>
            <person name="Teo W.F.A."/>
            <person name="Duangmal K."/>
        </authorList>
    </citation>
    <scope>NUCLEOTIDE SEQUENCE [LARGE SCALE GENOMIC DNA]</scope>
    <source>
        <strain evidence="3">K81G1</strain>
    </source>
</reference>
<evidence type="ECO:0000256" key="1">
    <source>
        <dbReference type="SAM" id="Phobius"/>
    </source>
</evidence>
<dbReference type="Proteomes" id="UP000319769">
    <property type="component" value="Unassembled WGS sequence"/>
</dbReference>
<name>A0A5N0UK04_9PSEU</name>
<dbReference type="PANTHER" id="PTHR10587">
    <property type="entry name" value="GLYCOSYL TRANSFERASE-RELATED"/>
    <property type="match status" value="1"/>
</dbReference>